<evidence type="ECO:0000313" key="2">
    <source>
        <dbReference type="Proteomes" id="UP000027265"/>
    </source>
</evidence>
<accession>A0A067PYB2</accession>
<dbReference type="Proteomes" id="UP000027265">
    <property type="component" value="Unassembled WGS sequence"/>
</dbReference>
<gene>
    <name evidence="1" type="ORF">JAAARDRAFT_633297</name>
</gene>
<dbReference type="EMBL" id="KL197715">
    <property type="protein sequence ID" value="KDQ59808.1"/>
    <property type="molecule type" value="Genomic_DNA"/>
</dbReference>
<reference evidence="2" key="1">
    <citation type="journal article" date="2014" name="Proc. Natl. Acad. Sci. U.S.A.">
        <title>Extensive sampling of basidiomycete genomes demonstrates inadequacy of the white-rot/brown-rot paradigm for wood decay fungi.</title>
        <authorList>
            <person name="Riley R."/>
            <person name="Salamov A.A."/>
            <person name="Brown D.W."/>
            <person name="Nagy L.G."/>
            <person name="Floudas D."/>
            <person name="Held B.W."/>
            <person name="Levasseur A."/>
            <person name="Lombard V."/>
            <person name="Morin E."/>
            <person name="Otillar R."/>
            <person name="Lindquist E.A."/>
            <person name="Sun H."/>
            <person name="LaButti K.M."/>
            <person name="Schmutz J."/>
            <person name="Jabbour D."/>
            <person name="Luo H."/>
            <person name="Baker S.E."/>
            <person name="Pisabarro A.G."/>
            <person name="Walton J.D."/>
            <person name="Blanchette R.A."/>
            <person name="Henrissat B."/>
            <person name="Martin F."/>
            <person name="Cullen D."/>
            <person name="Hibbett D.S."/>
            <person name="Grigoriev I.V."/>
        </authorList>
    </citation>
    <scope>NUCLEOTIDE SEQUENCE [LARGE SCALE GENOMIC DNA]</scope>
    <source>
        <strain evidence="2">MUCL 33604</strain>
    </source>
</reference>
<dbReference type="AlphaFoldDB" id="A0A067PYB2"/>
<evidence type="ECO:0000313" key="1">
    <source>
        <dbReference type="EMBL" id="KDQ59808.1"/>
    </source>
</evidence>
<protein>
    <submittedName>
        <fullName evidence="1">Uncharacterized protein</fullName>
    </submittedName>
</protein>
<name>A0A067PYB2_9AGAM</name>
<organism evidence="1 2">
    <name type="scientific">Jaapia argillacea MUCL 33604</name>
    <dbReference type="NCBI Taxonomy" id="933084"/>
    <lineage>
        <taxon>Eukaryota</taxon>
        <taxon>Fungi</taxon>
        <taxon>Dikarya</taxon>
        <taxon>Basidiomycota</taxon>
        <taxon>Agaricomycotina</taxon>
        <taxon>Agaricomycetes</taxon>
        <taxon>Agaricomycetidae</taxon>
        <taxon>Jaapiales</taxon>
        <taxon>Jaapiaceae</taxon>
        <taxon>Jaapia</taxon>
    </lineage>
</organism>
<sequence>MYPQQPHRARIEDRGYVVMQRCLNVAAFSLPQSKVHMSCHCNSGSRPPLSSRTVASMCGLFGSRVRLSFSRFGGPIATRRPGLAVLLRHLYCETLRRSLSLPSAHSRVHLAKDHACVYVPNISEQSDFIRFTFGQANHPEPRMLLPHHRVDAF</sequence>
<keyword evidence="2" id="KW-1185">Reference proteome</keyword>
<proteinExistence type="predicted"/>
<dbReference type="HOGENOM" id="CLU_1713541_0_0_1"/>
<dbReference type="InParanoid" id="A0A067PYB2"/>